<evidence type="ECO:0000256" key="2">
    <source>
        <dbReference type="ARBA" id="ARBA00022771"/>
    </source>
</evidence>
<keyword evidence="2" id="KW-0863">Zinc-finger</keyword>
<dbReference type="AlphaFoldDB" id="A0A8J2K4I7"/>
<evidence type="ECO:0000313" key="5">
    <source>
        <dbReference type="EMBL" id="CAG7731234.1"/>
    </source>
</evidence>
<proteinExistence type="predicted"/>
<comment type="caution">
    <text evidence="5">The sequence shown here is derived from an EMBL/GenBank/DDBJ whole genome shotgun (WGS) entry which is preliminary data.</text>
</comment>
<evidence type="ECO:0000313" key="6">
    <source>
        <dbReference type="Proteomes" id="UP000708208"/>
    </source>
</evidence>
<name>A0A8J2K4I7_9HEXA</name>
<dbReference type="Proteomes" id="UP000708208">
    <property type="component" value="Unassembled WGS sequence"/>
</dbReference>
<reference evidence="5" key="1">
    <citation type="submission" date="2021-06" db="EMBL/GenBank/DDBJ databases">
        <authorList>
            <person name="Hodson N. C."/>
            <person name="Mongue J. A."/>
            <person name="Jaron S. K."/>
        </authorList>
    </citation>
    <scope>NUCLEOTIDE SEQUENCE</scope>
</reference>
<protein>
    <recommendedName>
        <fullName evidence="4">PHD-type domain-containing protein</fullName>
    </recommendedName>
</protein>
<evidence type="ECO:0000256" key="1">
    <source>
        <dbReference type="ARBA" id="ARBA00022723"/>
    </source>
</evidence>
<dbReference type="InterPro" id="IPR019787">
    <property type="entry name" value="Znf_PHD-finger"/>
</dbReference>
<keyword evidence="3" id="KW-0862">Zinc</keyword>
<accession>A0A8J2K4I7</accession>
<feature type="domain" description="PHD-type" evidence="4">
    <location>
        <begin position="145"/>
        <end position="184"/>
    </location>
</feature>
<gene>
    <name evidence="5" type="ORF">AFUS01_LOCUS19840</name>
</gene>
<dbReference type="GO" id="GO:0008270">
    <property type="term" value="F:zinc ion binding"/>
    <property type="evidence" value="ECO:0007669"/>
    <property type="project" value="UniProtKB-KW"/>
</dbReference>
<keyword evidence="6" id="KW-1185">Reference proteome</keyword>
<dbReference type="EMBL" id="CAJVCH010208417">
    <property type="protein sequence ID" value="CAG7731234.1"/>
    <property type="molecule type" value="Genomic_DNA"/>
</dbReference>
<evidence type="ECO:0000259" key="4">
    <source>
        <dbReference type="Pfam" id="PF00628"/>
    </source>
</evidence>
<organism evidence="5 6">
    <name type="scientific">Allacma fusca</name>
    <dbReference type="NCBI Taxonomy" id="39272"/>
    <lineage>
        <taxon>Eukaryota</taxon>
        <taxon>Metazoa</taxon>
        <taxon>Ecdysozoa</taxon>
        <taxon>Arthropoda</taxon>
        <taxon>Hexapoda</taxon>
        <taxon>Collembola</taxon>
        <taxon>Symphypleona</taxon>
        <taxon>Sminthuridae</taxon>
        <taxon>Allacma</taxon>
    </lineage>
</organism>
<evidence type="ECO:0000256" key="3">
    <source>
        <dbReference type="ARBA" id="ARBA00022833"/>
    </source>
</evidence>
<sequence length="320" mass="37135">MGKETGNSSAETEELNYTFEDTVKTELDEDLDQHWKRELAVKREPEENIVIPKKRRFLPRPSNVEGSGDARKLYSHYNRQEGVYEKTSIMLFKENHVVHRSSLWKMWNSNKCGTKDLFYQKCPNHDPRKKQKGRASMSDSKDAKCYYCKTGEDEHKKGAIQCDYCNDWFHITCCNITMEEAQLIEKFKVLGLQRNPQGAADVWEAIRKAAPRRARNAERCHYTLAGERRKVVGKELMLKKPTRLRAEMFADADKEAMAHGNHTQVKSLGVLQHLRTETTAQGDFARAVWPDLVMTMHKQREDARWLQGKKKMSGLIQSEL</sequence>
<dbReference type="Pfam" id="PF00628">
    <property type="entry name" value="PHD"/>
    <property type="match status" value="1"/>
</dbReference>
<keyword evidence="1" id="KW-0479">Metal-binding</keyword>
<dbReference type="OrthoDB" id="6153983at2759"/>